<reference evidence="1 2" key="1">
    <citation type="submission" date="2016-03" db="EMBL/GenBank/DDBJ databases">
        <title>Acetic acid bacteria sequencing.</title>
        <authorList>
            <person name="Brandt J."/>
            <person name="Jakob F."/>
            <person name="Vogel R.F."/>
        </authorList>
    </citation>
    <scope>NUCLEOTIDE SEQUENCE [LARGE SCALE GENOMIC DNA]</scope>
    <source>
        <strain evidence="1 2">TMW2.1153</strain>
    </source>
</reference>
<gene>
    <name evidence="1" type="ORF">A0U92_07810</name>
</gene>
<dbReference type="AlphaFoldDB" id="A0A1U9KFV7"/>
<accession>A0A1U9KFV7</accession>
<proteinExistence type="predicted"/>
<evidence type="ECO:0008006" key="3">
    <source>
        <dbReference type="Google" id="ProtNLM"/>
    </source>
</evidence>
<dbReference type="Pfam" id="PF10127">
    <property type="entry name" value="RlaP"/>
    <property type="match status" value="1"/>
</dbReference>
<dbReference type="EMBL" id="CP014692">
    <property type="protein sequence ID" value="AQS84695.1"/>
    <property type="molecule type" value="Genomic_DNA"/>
</dbReference>
<dbReference type="InterPro" id="IPR018775">
    <property type="entry name" value="RlaP"/>
</dbReference>
<evidence type="ECO:0000313" key="2">
    <source>
        <dbReference type="Proteomes" id="UP000188937"/>
    </source>
</evidence>
<dbReference type="Proteomes" id="UP000188937">
    <property type="component" value="Chromosome"/>
</dbReference>
<protein>
    <recommendedName>
        <fullName evidence="3">Nucleotidyltransferase</fullName>
    </recommendedName>
</protein>
<name>A0A1U9KFV7_ACEAC</name>
<organism evidence="1 2">
    <name type="scientific">Acetobacter aceti</name>
    <dbReference type="NCBI Taxonomy" id="435"/>
    <lineage>
        <taxon>Bacteria</taxon>
        <taxon>Pseudomonadati</taxon>
        <taxon>Pseudomonadota</taxon>
        <taxon>Alphaproteobacteria</taxon>
        <taxon>Acetobacterales</taxon>
        <taxon>Acetobacteraceae</taxon>
        <taxon>Acetobacter</taxon>
        <taxon>Acetobacter subgen. Acetobacter</taxon>
    </lineage>
</organism>
<dbReference type="STRING" id="435.A0U92_07810"/>
<keyword evidence="2" id="KW-1185">Reference proteome</keyword>
<dbReference type="OrthoDB" id="9796845at2"/>
<sequence>MSVSSRISPVIQDIVEKALEEIETSLDARIILAMDAGLRGQGMESADSPYRIMFVYVHRLDWYLKLSPGPATVELPASDDFSLTGWDIRHLVETMKQSNATQTTWLNSAAIYRSDQDLLRRLALLQRRVWQPAPALAAEIETATSELGKWSFGHTLTTEEFLTPMYATLSARAIAEDDGPSPEDIRVLYEGLAEDVTSEMDFILSEKAKKGAHSDAPSCFRSQLFMNAELPRLRTVELPEHPAPDDSVFDRFLADTIRRFG</sequence>
<dbReference type="RefSeq" id="WP_077812734.1">
    <property type="nucleotide sequence ID" value="NZ_CP014692.1"/>
</dbReference>
<dbReference type="KEGG" id="aace:A0U92_07810"/>
<evidence type="ECO:0000313" key="1">
    <source>
        <dbReference type="EMBL" id="AQS84695.1"/>
    </source>
</evidence>